<dbReference type="CDD" id="cd07208">
    <property type="entry name" value="Pat_hypo_Ecoli_yjju_like"/>
    <property type="match status" value="1"/>
</dbReference>
<dbReference type="Pfam" id="PF01734">
    <property type="entry name" value="Patatin"/>
    <property type="match status" value="1"/>
</dbReference>
<feature type="short sequence motif" description="GXSXG" evidence="4">
    <location>
        <begin position="137"/>
        <end position="141"/>
    </location>
</feature>
<organism evidence="7 8">
    <name type="scientific">Pseudonocardia xinjiangensis</name>
    <dbReference type="NCBI Taxonomy" id="75289"/>
    <lineage>
        <taxon>Bacteria</taxon>
        <taxon>Bacillati</taxon>
        <taxon>Actinomycetota</taxon>
        <taxon>Actinomycetes</taxon>
        <taxon>Pseudonocardiales</taxon>
        <taxon>Pseudonocardiaceae</taxon>
        <taxon>Pseudonocardia</taxon>
    </lineage>
</organism>
<feature type="short sequence motif" description="GXGXXG" evidence="4">
    <location>
        <begin position="108"/>
        <end position="113"/>
    </location>
</feature>
<dbReference type="Gene3D" id="3.40.1090.10">
    <property type="entry name" value="Cytosolic phospholipase A2 catalytic domain"/>
    <property type="match status" value="2"/>
</dbReference>
<evidence type="ECO:0000256" key="1">
    <source>
        <dbReference type="ARBA" id="ARBA00022801"/>
    </source>
</evidence>
<evidence type="ECO:0000256" key="5">
    <source>
        <dbReference type="SAM" id="MobiDB-lite"/>
    </source>
</evidence>
<evidence type="ECO:0000259" key="6">
    <source>
        <dbReference type="PROSITE" id="PS51635"/>
    </source>
</evidence>
<feature type="domain" description="PNPLA" evidence="6">
    <location>
        <begin position="104"/>
        <end position="273"/>
    </location>
</feature>
<dbReference type="InterPro" id="IPR016035">
    <property type="entry name" value="Acyl_Trfase/lysoPLipase"/>
</dbReference>
<dbReference type="SUPFAM" id="SSF52151">
    <property type="entry name" value="FabD/lysophospholipase-like"/>
    <property type="match status" value="1"/>
</dbReference>
<keyword evidence="8" id="KW-1185">Reference proteome</keyword>
<keyword evidence="3 4" id="KW-0443">Lipid metabolism</keyword>
<dbReference type="InterPro" id="IPR050301">
    <property type="entry name" value="NTE"/>
</dbReference>
<keyword evidence="2 4" id="KW-0442">Lipid degradation</keyword>
<feature type="compositionally biased region" description="Basic and acidic residues" evidence="5">
    <location>
        <begin position="38"/>
        <end position="49"/>
    </location>
</feature>
<comment type="caution">
    <text evidence="7">The sequence shown here is derived from an EMBL/GenBank/DDBJ whole genome shotgun (WGS) entry which is preliminary data.</text>
</comment>
<dbReference type="PROSITE" id="PS51635">
    <property type="entry name" value="PNPLA"/>
    <property type="match status" value="1"/>
</dbReference>
<gene>
    <name evidence="7" type="ORF">HF577_03900</name>
</gene>
<feature type="active site" description="Nucleophile" evidence="4">
    <location>
        <position position="139"/>
    </location>
</feature>
<evidence type="ECO:0000256" key="4">
    <source>
        <dbReference type="PROSITE-ProRule" id="PRU01161"/>
    </source>
</evidence>
<dbReference type="PANTHER" id="PTHR14226">
    <property type="entry name" value="NEUROPATHY TARGET ESTERASE/SWISS CHEESE D.MELANOGASTER"/>
    <property type="match status" value="1"/>
</dbReference>
<keyword evidence="1 4" id="KW-0378">Hydrolase</keyword>
<protein>
    <submittedName>
        <fullName evidence="7">Patatin family protein</fullName>
    </submittedName>
</protein>
<dbReference type="InterPro" id="IPR002641">
    <property type="entry name" value="PNPLA_dom"/>
</dbReference>
<dbReference type="EMBL" id="JAAXKY010000006">
    <property type="protein sequence ID" value="NMH76253.1"/>
    <property type="molecule type" value="Genomic_DNA"/>
</dbReference>
<reference evidence="7 8" key="1">
    <citation type="submission" date="2020-04" db="EMBL/GenBank/DDBJ databases">
        <authorList>
            <person name="Klaysubun C."/>
            <person name="Duangmal K."/>
            <person name="Lipun K."/>
        </authorList>
    </citation>
    <scope>NUCLEOTIDE SEQUENCE [LARGE SCALE GENOMIC DNA]</scope>
    <source>
        <strain evidence="7 8">JCM 11839</strain>
    </source>
</reference>
<dbReference type="PROSITE" id="PS51257">
    <property type="entry name" value="PROKAR_LIPOPROTEIN"/>
    <property type="match status" value="1"/>
</dbReference>
<evidence type="ECO:0000256" key="2">
    <source>
        <dbReference type="ARBA" id="ARBA00022963"/>
    </source>
</evidence>
<evidence type="ECO:0000256" key="3">
    <source>
        <dbReference type="ARBA" id="ARBA00023098"/>
    </source>
</evidence>
<dbReference type="InterPro" id="IPR037483">
    <property type="entry name" value="YjjU-like"/>
</dbReference>
<evidence type="ECO:0000313" key="8">
    <source>
        <dbReference type="Proteomes" id="UP001296706"/>
    </source>
</evidence>
<feature type="active site" description="Proton acceptor" evidence="4">
    <location>
        <position position="260"/>
    </location>
</feature>
<dbReference type="Proteomes" id="UP001296706">
    <property type="component" value="Unassembled WGS sequence"/>
</dbReference>
<accession>A0ABX1RAK4</accession>
<name>A0ABX1RAK4_9PSEU</name>
<evidence type="ECO:0000313" key="7">
    <source>
        <dbReference type="EMBL" id="NMH76253.1"/>
    </source>
</evidence>
<sequence length="389" mass="41612">MRDSRAPSIPTSSGSASTFSCATIRPYIRKISRRRPSLPRDADPPDRSHLSPAAATAREYRGVATRFEPVLDASPALRGDEEVLRALLRRRAAGSRADGNRIALVVSGGGMRGAYAGGMAHALDDAGLAPWFDVVYGSSAGAYIGAALLLGDGRGSAHIFFEDMACRAFIDPRRFGVRRPVVSLDHLIDHVLVHSKPMAWDRLGSSAMPLRVVATAADDLQPHVLEPATPEEWKRALRATASIPLLAGPPVELHGRRWIDGSVAEPLPVLRALRDGATHVLALLNRTVPELRRADPGAGPARWARALDRLAPGLGMIAQESNRHGPALAVLDDAAHPSRAGAHLLALVPEQDLGVRGLTIDVARVERAAQAGYRTVVSALRRVEPDVIL</sequence>
<dbReference type="PANTHER" id="PTHR14226:SF64">
    <property type="entry name" value="PNPLA DOMAIN-CONTAINING PROTEIN"/>
    <property type="match status" value="1"/>
</dbReference>
<comment type="caution">
    <text evidence="4">Lacks conserved residue(s) required for the propagation of feature annotation.</text>
</comment>
<proteinExistence type="predicted"/>
<feature type="region of interest" description="Disordered" evidence="5">
    <location>
        <begin position="31"/>
        <end position="54"/>
    </location>
</feature>